<feature type="compositionally biased region" description="Polar residues" evidence="1">
    <location>
        <begin position="25"/>
        <end position="36"/>
    </location>
</feature>
<evidence type="ECO:0000313" key="3">
    <source>
        <dbReference type="Proteomes" id="UP000281553"/>
    </source>
</evidence>
<evidence type="ECO:0000256" key="1">
    <source>
        <dbReference type="SAM" id="MobiDB-lite"/>
    </source>
</evidence>
<proteinExistence type="predicted"/>
<feature type="region of interest" description="Disordered" evidence="1">
    <location>
        <begin position="25"/>
        <end position="49"/>
    </location>
</feature>
<keyword evidence="3" id="KW-1185">Reference proteome</keyword>
<dbReference type="AlphaFoldDB" id="A0A3P7PIV2"/>
<dbReference type="EMBL" id="UYRU01070488">
    <property type="protein sequence ID" value="VDN19829.1"/>
    <property type="molecule type" value="Genomic_DNA"/>
</dbReference>
<evidence type="ECO:0000313" key="2">
    <source>
        <dbReference type="EMBL" id="VDN19829.1"/>
    </source>
</evidence>
<feature type="region of interest" description="Disordered" evidence="1">
    <location>
        <begin position="114"/>
        <end position="141"/>
    </location>
</feature>
<gene>
    <name evidence="2" type="ORF">DILT_LOCUS13499</name>
</gene>
<organism evidence="2 3">
    <name type="scientific">Dibothriocephalus latus</name>
    <name type="common">Fish tapeworm</name>
    <name type="synonym">Diphyllobothrium latum</name>
    <dbReference type="NCBI Taxonomy" id="60516"/>
    <lineage>
        <taxon>Eukaryota</taxon>
        <taxon>Metazoa</taxon>
        <taxon>Spiralia</taxon>
        <taxon>Lophotrochozoa</taxon>
        <taxon>Platyhelminthes</taxon>
        <taxon>Cestoda</taxon>
        <taxon>Eucestoda</taxon>
        <taxon>Diphyllobothriidea</taxon>
        <taxon>Diphyllobothriidae</taxon>
        <taxon>Dibothriocephalus</taxon>
    </lineage>
</organism>
<sequence>MNNMDKIKFPLGRLDYHRTALRTISDGSTDGSNSIESVRLGGGGGEEPAVAEFSVSSLSPSTQTTALEDPALHGFKPASAVAPKSADLATEYAGINSITTTVATAAGNWRDYLSAPQNLPTKDAPSQSAEPTTVPLGEWKV</sequence>
<feature type="non-terminal residue" evidence="2">
    <location>
        <position position="141"/>
    </location>
</feature>
<name>A0A3P7PIV2_DIBLA</name>
<accession>A0A3P7PIV2</accession>
<protein>
    <submittedName>
        <fullName evidence="2">Uncharacterized protein</fullName>
    </submittedName>
</protein>
<feature type="compositionally biased region" description="Polar residues" evidence="1">
    <location>
        <begin position="115"/>
        <end position="131"/>
    </location>
</feature>
<reference evidence="2 3" key="1">
    <citation type="submission" date="2018-11" db="EMBL/GenBank/DDBJ databases">
        <authorList>
            <consortium name="Pathogen Informatics"/>
        </authorList>
    </citation>
    <scope>NUCLEOTIDE SEQUENCE [LARGE SCALE GENOMIC DNA]</scope>
</reference>
<dbReference type="Proteomes" id="UP000281553">
    <property type="component" value="Unassembled WGS sequence"/>
</dbReference>